<evidence type="ECO:0000313" key="3">
    <source>
        <dbReference type="EMBL" id="MBK1880631.1"/>
    </source>
</evidence>
<evidence type="ECO:0000313" key="4">
    <source>
        <dbReference type="Proteomes" id="UP000617628"/>
    </source>
</evidence>
<protein>
    <submittedName>
        <fullName evidence="3">Phosphotransferase</fullName>
    </submittedName>
</protein>
<dbReference type="InterPro" id="IPR002575">
    <property type="entry name" value="Aminoglycoside_PTrfase"/>
</dbReference>
<name>A0A934S1H6_9BACT</name>
<dbReference type="GO" id="GO:0004413">
    <property type="term" value="F:homoserine kinase activity"/>
    <property type="evidence" value="ECO:0007669"/>
    <property type="project" value="TreeGrafter"/>
</dbReference>
<dbReference type="RefSeq" id="WP_200359803.1">
    <property type="nucleotide sequence ID" value="NZ_JAENIL010000107.1"/>
</dbReference>
<dbReference type="InterPro" id="IPR050249">
    <property type="entry name" value="Pseudomonas-type_ThrB"/>
</dbReference>
<sequence>MVCSYKLRGTNDIYKLSNGEKNYYVRLNRNHMRSEAEISNELEILTTIGIQSGCVALPVTANDHSKYQSASTPEGIRQLVVFEEAIGVTDNKPQPHRLAQAGRTLGKVHNFSSSLPQYNELPRYDIATCITQSTNIVCDFLHKDPELRRHSLFYQKFSLALKRELEHLPTDRFSYGLIHGDYLFGNFVYDKQGKATVYDFDRIGYGWHAFDIATYLGHLTSHSNVASPSTLFNTLTEHFLSGYQEEFTISESEREALPVIYLMRRLHMRALCCLQFIDWSNQFLNKHNWHRDIRKTKIWAAQMCGLSL</sequence>
<dbReference type="PANTHER" id="PTHR21064:SF6">
    <property type="entry name" value="AMINOGLYCOSIDE PHOSPHOTRANSFERASE DOMAIN-CONTAINING PROTEIN"/>
    <property type="match status" value="1"/>
</dbReference>
<dbReference type="Proteomes" id="UP000617628">
    <property type="component" value="Unassembled WGS sequence"/>
</dbReference>
<gene>
    <name evidence="3" type="ORF">JIN87_27340</name>
</gene>
<dbReference type="Pfam" id="PF01636">
    <property type="entry name" value="APH"/>
    <property type="match status" value="1"/>
</dbReference>
<dbReference type="AlphaFoldDB" id="A0A934S1H6"/>
<feature type="domain" description="Aminoglycoside phosphotransferase" evidence="2">
    <location>
        <begin position="11"/>
        <end position="218"/>
    </location>
</feature>
<reference evidence="3" key="1">
    <citation type="submission" date="2021-01" db="EMBL/GenBank/DDBJ databases">
        <title>Modified the classification status of verrucomicrobia.</title>
        <authorList>
            <person name="Feng X."/>
        </authorList>
    </citation>
    <scope>NUCLEOTIDE SEQUENCE</scope>
    <source>
        <strain evidence="3">KCTC 13126</strain>
    </source>
</reference>
<dbReference type="InterPro" id="IPR011009">
    <property type="entry name" value="Kinase-like_dom_sf"/>
</dbReference>
<accession>A0A934S1H6</accession>
<dbReference type="SUPFAM" id="SSF56112">
    <property type="entry name" value="Protein kinase-like (PK-like)"/>
    <property type="match status" value="1"/>
</dbReference>
<organism evidence="3 4">
    <name type="scientific">Pelagicoccus mobilis</name>
    <dbReference type="NCBI Taxonomy" id="415221"/>
    <lineage>
        <taxon>Bacteria</taxon>
        <taxon>Pseudomonadati</taxon>
        <taxon>Verrucomicrobiota</taxon>
        <taxon>Opitutia</taxon>
        <taxon>Puniceicoccales</taxon>
        <taxon>Pelagicoccaceae</taxon>
        <taxon>Pelagicoccus</taxon>
    </lineage>
</organism>
<evidence type="ECO:0000256" key="1">
    <source>
        <dbReference type="ARBA" id="ARBA00038240"/>
    </source>
</evidence>
<dbReference type="PANTHER" id="PTHR21064">
    <property type="entry name" value="AMINOGLYCOSIDE PHOSPHOTRANSFERASE DOMAIN-CONTAINING PROTEIN-RELATED"/>
    <property type="match status" value="1"/>
</dbReference>
<evidence type="ECO:0000259" key="2">
    <source>
        <dbReference type="Pfam" id="PF01636"/>
    </source>
</evidence>
<keyword evidence="4" id="KW-1185">Reference proteome</keyword>
<dbReference type="Gene3D" id="3.90.1200.10">
    <property type="match status" value="1"/>
</dbReference>
<comment type="caution">
    <text evidence="3">The sequence shown here is derived from an EMBL/GenBank/DDBJ whole genome shotgun (WGS) entry which is preliminary data.</text>
</comment>
<dbReference type="EMBL" id="JAENIL010000107">
    <property type="protein sequence ID" value="MBK1880631.1"/>
    <property type="molecule type" value="Genomic_DNA"/>
</dbReference>
<dbReference type="GO" id="GO:0009088">
    <property type="term" value="P:threonine biosynthetic process"/>
    <property type="evidence" value="ECO:0007669"/>
    <property type="project" value="TreeGrafter"/>
</dbReference>
<proteinExistence type="inferred from homology"/>
<comment type="similarity">
    <text evidence="1">Belongs to the pseudomonas-type ThrB family.</text>
</comment>